<gene>
    <name evidence="2" type="ORF">BT96DRAFT_919408</name>
</gene>
<feature type="region of interest" description="Disordered" evidence="1">
    <location>
        <begin position="53"/>
        <end position="72"/>
    </location>
</feature>
<evidence type="ECO:0000256" key="1">
    <source>
        <dbReference type="SAM" id="MobiDB-lite"/>
    </source>
</evidence>
<dbReference type="EMBL" id="ML769455">
    <property type="protein sequence ID" value="KAE9400569.1"/>
    <property type="molecule type" value="Genomic_DNA"/>
</dbReference>
<protein>
    <submittedName>
        <fullName evidence="2">Uncharacterized protein</fullName>
    </submittedName>
</protein>
<evidence type="ECO:0000313" key="2">
    <source>
        <dbReference type="EMBL" id="KAE9400569.1"/>
    </source>
</evidence>
<name>A0A6A4HQ25_9AGAR</name>
<dbReference type="AlphaFoldDB" id="A0A6A4HQ25"/>
<sequence length="124" mass="13874">MTPRPVVKEFACVVFDSLESKIRFPFLTFKIVDGPLFPAVPAIVDTPPPVPPLPSAPKVVSPRSRSKFRNSSMSTCHNDIVPWVETSGCCQRHLFEYQPSGGKFGDENSSLEEFLRVKFRFGKS</sequence>
<accession>A0A6A4HQ25</accession>
<proteinExistence type="predicted"/>
<evidence type="ECO:0000313" key="3">
    <source>
        <dbReference type="Proteomes" id="UP000799118"/>
    </source>
</evidence>
<dbReference type="Proteomes" id="UP000799118">
    <property type="component" value="Unassembled WGS sequence"/>
</dbReference>
<keyword evidence="3" id="KW-1185">Reference proteome</keyword>
<reference evidence="2" key="1">
    <citation type="journal article" date="2019" name="Environ. Microbiol.">
        <title>Fungal ecological strategies reflected in gene transcription - a case study of two litter decomposers.</title>
        <authorList>
            <person name="Barbi F."/>
            <person name="Kohler A."/>
            <person name="Barry K."/>
            <person name="Baskaran P."/>
            <person name="Daum C."/>
            <person name="Fauchery L."/>
            <person name="Ihrmark K."/>
            <person name="Kuo A."/>
            <person name="LaButti K."/>
            <person name="Lipzen A."/>
            <person name="Morin E."/>
            <person name="Grigoriev I.V."/>
            <person name="Henrissat B."/>
            <person name="Lindahl B."/>
            <person name="Martin F."/>
        </authorList>
    </citation>
    <scope>NUCLEOTIDE SEQUENCE</scope>
    <source>
        <strain evidence="2">JB14</strain>
    </source>
</reference>
<organism evidence="2 3">
    <name type="scientific">Gymnopus androsaceus JB14</name>
    <dbReference type="NCBI Taxonomy" id="1447944"/>
    <lineage>
        <taxon>Eukaryota</taxon>
        <taxon>Fungi</taxon>
        <taxon>Dikarya</taxon>
        <taxon>Basidiomycota</taxon>
        <taxon>Agaricomycotina</taxon>
        <taxon>Agaricomycetes</taxon>
        <taxon>Agaricomycetidae</taxon>
        <taxon>Agaricales</taxon>
        <taxon>Marasmiineae</taxon>
        <taxon>Omphalotaceae</taxon>
        <taxon>Gymnopus</taxon>
    </lineage>
</organism>